<proteinExistence type="predicted"/>
<organism evidence="1 2">
    <name type="scientific">Marasmius tenuissimus</name>
    <dbReference type="NCBI Taxonomy" id="585030"/>
    <lineage>
        <taxon>Eukaryota</taxon>
        <taxon>Fungi</taxon>
        <taxon>Dikarya</taxon>
        <taxon>Basidiomycota</taxon>
        <taxon>Agaricomycotina</taxon>
        <taxon>Agaricomycetes</taxon>
        <taxon>Agaricomycetidae</taxon>
        <taxon>Agaricales</taxon>
        <taxon>Marasmiineae</taxon>
        <taxon>Marasmiaceae</taxon>
        <taxon>Marasmius</taxon>
    </lineage>
</organism>
<reference evidence="1 2" key="1">
    <citation type="submission" date="2024-05" db="EMBL/GenBank/DDBJ databases">
        <title>A draft genome resource for the thread blight pathogen Marasmius tenuissimus strain MS-2.</title>
        <authorList>
            <person name="Yulfo-Soto G.E."/>
            <person name="Baruah I.K."/>
            <person name="Amoako-Attah I."/>
            <person name="Bukari Y."/>
            <person name="Meinhardt L.W."/>
            <person name="Bailey B.A."/>
            <person name="Cohen S.P."/>
        </authorList>
    </citation>
    <scope>NUCLEOTIDE SEQUENCE [LARGE SCALE GENOMIC DNA]</scope>
    <source>
        <strain evidence="1 2">MS-2</strain>
    </source>
</reference>
<sequence>MASGSLESLSVELLQQIILDVLRLSKATVFSLLRVNKSLYEITLPIAFQELQLDITEEHSSNRADSYWSVASPKNLERMETMLRNSNDKHKNPFRYVRRIVVTSSAMKFPTPSSASMLYFPDSQAVTELFSRWKEYNEHRWSVFVTLLSRVPRIWELIIDCGSESIPLTLLQALHTYHPSCHLHLRNWAPYVGYSDSKDPFLEEVAKSPCLRSILGSDVSRYGPNLAFQDLTFERVISLAPNLGWSQHERERNLPEWKHYHAGNNPSRKLLRTLIWKASLSLSQFRRLERFIDFTHTETLDLGAVWNSDLFEIYPSQSTTTDITSGATATSTDTLEKLKSTISNFIFSCPPLISLHIINYHDVVDILSILLTHGDSLRSLSLHQIEHCREARPILWPEDIELIFRMAPRLRSLGLDINRSKDGELEKEIYEVLQSSTSLERLSLNYDLYNPYFNFWEQQYDPVKENFGREVWDALHNDALIGSPDAGILRLFLSVGYPPRDGEINNAPSIHRGSERKIAEIGQEHQYSINGSWTCELVYRRHREAR</sequence>
<dbReference type="InterPro" id="IPR032675">
    <property type="entry name" value="LRR_dom_sf"/>
</dbReference>
<dbReference type="Gene3D" id="3.80.10.10">
    <property type="entry name" value="Ribonuclease Inhibitor"/>
    <property type="match status" value="1"/>
</dbReference>
<accession>A0ABR2ZSR4</accession>
<evidence type="ECO:0000313" key="2">
    <source>
        <dbReference type="Proteomes" id="UP001437256"/>
    </source>
</evidence>
<gene>
    <name evidence="1" type="ORF">AAF712_009176</name>
</gene>
<dbReference type="EMBL" id="JBBXMP010000071">
    <property type="protein sequence ID" value="KAL0063894.1"/>
    <property type="molecule type" value="Genomic_DNA"/>
</dbReference>
<evidence type="ECO:0000313" key="1">
    <source>
        <dbReference type="EMBL" id="KAL0063894.1"/>
    </source>
</evidence>
<comment type="caution">
    <text evidence="1">The sequence shown here is derived from an EMBL/GenBank/DDBJ whole genome shotgun (WGS) entry which is preliminary data.</text>
</comment>
<protein>
    <recommendedName>
        <fullName evidence="3">F-box domain-containing protein</fullName>
    </recommendedName>
</protein>
<evidence type="ECO:0008006" key="3">
    <source>
        <dbReference type="Google" id="ProtNLM"/>
    </source>
</evidence>
<name>A0ABR2ZSR4_9AGAR</name>
<dbReference type="Proteomes" id="UP001437256">
    <property type="component" value="Unassembled WGS sequence"/>
</dbReference>
<keyword evidence="2" id="KW-1185">Reference proteome</keyword>